<dbReference type="Gene3D" id="3.90.1150.10">
    <property type="entry name" value="Aspartate Aminotransferase, domain 1"/>
    <property type="match status" value="1"/>
</dbReference>
<dbReference type="CDD" id="cd00609">
    <property type="entry name" value="AAT_like"/>
    <property type="match status" value="1"/>
</dbReference>
<dbReference type="EMBL" id="JBHTLX010000005">
    <property type="protein sequence ID" value="MFD1246684.1"/>
    <property type="molecule type" value="Genomic_DNA"/>
</dbReference>
<dbReference type="Pfam" id="PF00155">
    <property type="entry name" value="Aminotran_1_2"/>
    <property type="match status" value="1"/>
</dbReference>
<dbReference type="PANTHER" id="PTHR46383:SF1">
    <property type="entry name" value="ASPARTATE AMINOTRANSFERASE"/>
    <property type="match status" value="1"/>
</dbReference>
<dbReference type="EC" id="2.6.1.-" evidence="6"/>
<dbReference type="InterPro" id="IPR015421">
    <property type="entry name" value="PyrdxlP-dep_Trfase_major"/>
</dbReference>
<keyword evidence="5" id="KW-0663">Pyridoxal phosphate</keyword>
<organism evidence="8 9">
    <name type="scientific">Nocardioides ginsengisoli</name>
    <dbReference type="NCBI Taxonomy" id="363868"/>
    <lineage>
        <taxon>Bacteria</taxon>
        <taxon>Bacillati</taxon>
        <taxon>Actinomycetota</taxon>
        <taxon>Actinomycetes</taxon>
        <taxon>Propionibacteriales</taxon>
        <taxon>Nocardioidaceae</taxon>
        <taxon>Nocardioides</taxon>
    </lineage>
</organism>
<dbReference type="InterPro" id="IPR004838">
    <property type="entry name" value="NHTrfase_class1_PyrdxlP-BS"/>
</dbReference>
<evidence type="ECO:0000256" key="4">
    <source>
        <dbReference type="ARBA" id="ARBA00022679"/>
    </source>
</evidence>
<evidence type="ECO:0000259" key="7">
    <source>
        <dbReference type="Pfam" id="PF00155"/>
    </source>
</evidence>
<dbReference type="InterPro" id="IPR004839">
    <property type="entry name" value="Aminotransferase_I/II_large"/>
</dbReference>
<evidence type="ECO:0000256" key="2">
    <source>
        <dbReference type="ARBA" id="ARBA00007441"/>
    </source>
</evidence>
<dbReference type="InterPro" id="IPR015424">
    <property type="entry name" value="PyrdxlP-dep_Trfase"/>
</dbReference>
<protein>
    <recommendedName>
        <fullName evidence="6">Aminotransferase</fullName>
        <ecNumber evidence="6">2.6.1.-</ecNumber>
    </recommendedName>
</protein>
<evidence type="ECO:0000313" key="8">
    <source>
        <dbReference type="EMBL" id="MFD1246684.1"/>
    </source>
</evidence>
<dbReference type="PROSITE" id="PS00105">
    <property type="entry name" value="AA_TRANSFER_CLASS_1"/>
    <property type="match status" value="1"/>
</dbReference>
<keyword evidence="4 6" id="KW-0808">Transferase</keyword>
<dbReference type="GO" id="GO:0008483">
    <property type="term" value="F:transaminase activity"/>
    <property type="evidence" value="ECO:0007669"/>
    <property type="project" value="UniProtKB-KW"/>
</dbReference>
<comment type="similarity">
    <text evidence="2 6">Belongs to the class-I pyridoxal-phosphate-dependent aminotransferase family.</text>
</comment>
<evidence type="ECO:0000313" key="9">
    <source>
        <dbReference type="Proteomes" id="UP001597229"/>
    </source>
</evidence>
<comment type="cofactor">
    <cofactor evidence="1 6">
        <name>pyridoxal 5'-phosphate</name>
        <dbReference type="ChEBI" id="CHEBI:597326"/>
    </cofactor>
</comment>
<dbReference type="InterPro" id="IPR050596">
    <property type="entry name" value="AspAT/PAT-like"/>
</dbReference>
<reference evidence="9" key="1">
    <citation type="journal article" date="2019" name="Int. J. Syst. Evol. Microbiol.">
        <title>The Global Catalogue of Microorganisms (GCM) 10K type strain sequencing project: providing services to taxonomists for standard genome sequencing and annotation.</title>
        <authorList>
            <consortium name="The Broad Institute Genomics Platform"/>
            <consortium name="The Broad Institute Genome Sequencing Center for Infectious Disease"/>
            <person name="Wu L."/>
            <person name="Ma J."/>
        </authorList>
    </citation>
    <scope>NUCLEOTIDE SEQUENCE [LARGE SCALE GENOMIC DNA]</scope>
    <source>
        <strain evidence="9">CCUG 52478</strain>
    </source>
</reference>
<dbReference type="Gene3D" id="3.40.640.10">
    <property type="entry name" value="Type I PLP-dependent aspartate aminotransferase-like (Major domain)"/>
    <property type="match status" value="1"/>
</dbReference>
<sequence length="406" mass="43114">MPQPFAARIDQLAMVVRDEQLGRPLLAAERRLFERAAAREGLLSLTHADTDAFPPPASAGEEYAAALAAGVTPFADFLGDTAVRTELAPRISRFLGAEVDPTTELAISAGTQNALFAILAVLVDQGDRVMVADPDYMTLEKTLLFFGADVISLPARPTGVDGALEMAVADIEAGFRAGAKLLVFSNPCNPTGSVYGAAFLEQVARLAVAHDAYVLVDELYSRLVYDDGFTHLASYPGMRERCVTTLGTSKTESMSGFRVGCVVAPAAVLAVVPEVLEVSSLRASVYAQHALLGWLGPDDDFVAERVEILRELRDLTVKRLREVPGLEIASPGGTAYVFPRLRGHGLDDVEVAEALVEEAGVLVYPGIAFGPSGEGGFRLCFAQDPDVLPGVLDRVVATLTSLAARA</sequence>
<keyword evidence="3 6" id="KW-0032">Aminotransferase</keyword>
<dbReference type="InterPro" id="IPR015422">
    <property type="entry name" value="PyrdxlP-dep_Trfase_small"/>
</dbReference>
<dbReference type="PANTHER" id="PTHR46383">
    <property type="entry name" value="ASPARTATE AMINOTRANSFERASE"/>
    <property type="match status" value="1"/>
</dbReference>
<evidence type="ECO:0000256" key="5">
    <source>
        <dbReference type="ARBA" id="ARBA00022898"/>
    </source>
</evidence>
<gene>
    <name evidence="8" type="ORF">ACFQ3F_02675</name>
</gene>
<proteinExistence type="inferred from homology"/>
<name>A0ABW3VVD9_9ACTN</name>
<comment type="caution">
    <text evidence="8">The sequence shown here is derived from an EMBL/GenBank/DDBJ whole genome shotgun (WGS) entry which is preliminary data.</text>
</comment>
<feature type="domain" description="Aminotransferase class I/classII large" evidence="7">
    <location>
        <begin position="67"/>
        <end position="388"/>
    </location>
</feature>
<keyword evidence="9" id="KW-1185">Reference proteome</keyword>
<evidence type="ECO:0000256" key="3">
    <source>
        <dbReference type="ARBA" id="ARBA00022576"/>
    </source>
</evidence>
<dbReference type="RefSeq" id="WP_367918888.1">
    <property type="nucleotide sequence ID" value="NZ_BAABAC010000016.1"/>
</dbReference>
<evidence type="ECO:0000256" key="6">
    <source>
        <dbReference type="RuleBase" id="RU000481"/>
    </source>
</evidence>
<dbReference type="Proteomes" id="UP001597229">
    <property type="component" value="Unassembled WGS sequence"/>
</dbReference>
<evidence type="ECO:0000256" key="1">
    <source>
        <dbReference type="ARBA" id="ARBA00001933"/>
    </source>
</evidence>
<dbReference type="SUPFAM" id="SSF53383">
    <property type="entry name" value="PLP-dependent transferases"/>
    <property type="match status" value="1"/>
</dbReference>
<accession>A0ABW3VVD9</accession>